<gene>
    <name evidence="1" type="ORF">V6N11_060849</name>
</gene>
<proteinExistence type="predicted"/>
<dbReference type="Proteomes" id="UP001396334">
    <property type="component" value="Unassembled WGS sequence"/>
</dbReference>
<evidence type="ECO:0008006" key="3">
    <source>
        <dbReference type="Google" id="ProtNLM"/>
    </source>
</evidence>
<name>A0ABR2QRI0_9ROSI</name>
<accession>A0ABR2QRI0</accession>
<comment type="caution">
    <text evidence="1">The sequence shown here is derived from an EMBL/GenBank/DDBJ whole genome shotgun (WGS) entry which is preliminary data.</text>
</comment>
<reference evidence="1 2" key="1">
    <citation type="journal article" date="2024" name="G3 (Bethesda)">
        <title>Genome assembly of Hibiscus sabdariffa L. provides insights into metabolisms of medicinal natural products.</title>
        <authorList>
            <person name="Kim T."/>
        </authorList>
    </citation>
    <scope>NUCLEOTIDE SEQUENCE [LARGE SCALE GENOMIC DNA]</scope>
    <source>
        <strain evidence="1">TK-2024</strain>
        <tissue evidence="1">Old leaves</tissue>
    </source>
</reference>
<sequence length="115" mass="13137">MEYMVLHEQKNVGSRLTQMQLRHSHARPVSCWVKLREVWLKYNVDSACFKDEGCTGFAAVIPDGMGCAVQCLLGHNSLILEPVLAEAFAIREALSWPHDWIWIPLLSNLIVYRVD</sequence>
<organism evidence="1 2">
    <name type="scientific">Hibiscus sabdariffa</name>
    <name type="common">roselle</name>
    <dbReference type="NCBI Taxonomy" id="183260"/>
    <lineage>
        <taxon>Eukaryota</taxon>
        <taxon>Viridiplantae</taxon>
        <taxon>Streptophyta</taxon>
        <taxon>Embryophyta</taxon>
        <taxon>Tracheophyta</taxon>
        <taxon>Spermatophyta</taxon>
        <taxon>Magnoliopsida</taxon>
        <taxon>eudicotyledons</taxon>
        <taxon>Gunneridae</taxon>
        <taxon>Pentapetalae</taxon>
        <taxon>rosids</taxon>
        <taxon>malvids</taxon>
        <taxon>Malvales</taxon>
        <taxon>Malvaceae</taxon>
        <taxon>Malvoideae</taxon>
        <taxon>Hibiscus</taxon>
    </lineage>
</organism>
<keyword evidence="2" id="KW-1185">Reference proteome</keyword>
<evidence type="ECO:0000313" key="2">
    <source>
        <dbReference type="Proteomes" id="UP001396334"/>
    </source>
</evidence>
<dbReference type="EMBL" id="JBBPBN010000034">
    <property type="protein sequence ID" value="KAK9003285.1"/>
    <property type="molecule type" value="Genomic_DNA"/>
</dbReference>
<protein>
    <recommendedName>
        <fullName evidence="3">RNase H type-1 domain-containing protein</fullName>
    </recommendedName>
</protein>
<evidence type="ECO:0000313" key="1">
    <source>
        <dbReference type="EMBL" id="KAK9003285.1"/>
    </source>
</evidence>